<dbReference type="Gene3D" id="2.120.10.30">
    <property type="entry name" value="TolB, C-terminal domain"/>
    <property type="match status" value="1"/>
</dbReference>
<dbReference type="SUPFAM" id="SSF50952">
    <property type="entry name" value="Soluble quinoprotein glucose dehydrogenase"/>
    <property type="match status" value="1"/>
</dbReference>
<accession>A0A0G1A5W2</accession>
<sequence length="357" mass="39800">MNRILIIFVIVLFLLGSFLYFAVARQSPLETSKPKNGPATQEIIAQNLEIPWELAILPSGDILFTERPGRIRIVKDGKLRETPVLTINEVAHVGEGGLLGLALHPNFSSNNYIYVYYTYRSSDGLMNKVVRHKLEDSTLKEDKIIIDNIPGGSNHDGGRVKFGPDNKLYITTGDAGQTSLSQDKNSLAGKILRLNDDGSIPNDNPFGSPVYSYGHRNPEGLAWDSNGQLWATEHGSQAFDEVNRIESGKNYGWPEIRGDQEKEGMEKPIIHSGNSTWAPSGMTIVDNQIYFTGLRGAAIFKLNPDTKELMRYFEGEFGRLRTISFIDNIFFVLTSNRDGRGIPKQNDDRIVKVGLIN</sequence>
<dbReference type="EMBL" id="LCDO01000012">
    <property type="protein sequence ID" value="KKS56437.1"/>
    <property type="molecule type" value="Genomic_DNA"/>
</dbReference>
<proteinExistence type="predicted"/>
<dbReference type="Proteomes" id="UP000034837">
    <property type="component" value="Unassembled WGS sequence"/>
</dbReference>
<dbReference type="InterPro" id="IPR011042">
    <property type="entry name" value="6-blade_b-propeller_TolB-like"/>
</dbReference>
<protein>
    <submittedName>
        <fullName evidence="2">Quinoprotein glucose dehydrogenase</fullName>
    </submittedName>
</protein>
<dbReference type="PANTHER" id="PTHR19328">
    <property type="entry name" value="HEDGEHOG-INTERACTING PROTEIN"/>
    <property type="match status" value="1"/>
</dbReference>
<dbReference type="InterPro" id="IPR011041">
    <property type="entry name" value="Quinoprot_gluc/sorb_DH_b-prop"/>
</dbReference>
<feature type="domain" description="Glucose/Sorbosone dehydrogenase" evidence="1">
    <location>
        <begin position="48"/>
        <end position="340"/>
    </location>
</feature>
<dbReference type="PATRIC" id="fig|1619039.3.peg.1042"/>
<reference evidence="2 3" key="1">
    <citation type="journal article" date="2015" name="Nature">
        <title>rRNA introns, odd ribosomes, and small enigmatic genomes across a large radiation of phyla.</title>
        <authorList>
            <person name="Brown C.T."/>
            <person name="Hug L.A."/>
            <person name="Thomas B.C."/>
            <person name="Sharon I."/>
            <person name="Castelle C.J."/>
            <person name="Singh A."/>
            <person name="Wilkins M.J."/>
            <person name="Williams K.H."/>
            <person name="Banfield J.F."/>
        </authorList>
    </citation>
    <scope>NUCLEOTIDE SEQUENCE [LARGE SCALE GENOMIC DNA]</scope>
</reference>
<name>A0A0G1A5W2_9BACT</name>
<evidence type="ECO:0000313" key="3">
    <source>
        <dbReference type="Proteomes" id="UP000034837"/>
    </source>
</evidence>
<dbReference type="AlphaFoldDB" id="A0A0G1A5W2"/>
<gene>
    <name evidence="2" type="ORF">UV20_C0012G0013</name>
</gene>
<comment type="caution">
    <text evidence="2">The sequence shown here is derived from an EMBL/GenBank/DDBJ whole genome shotgun (WGS) entry which is preliminary data.</text>
</comment>
<evidence type="ECO:0000259" key="1">
    <source>
        <dbReference type="Pfam" id="PF07995"/>
    </source>
</evidence>
<dbReference type="Pfam" id="PF07995">
    <property type="entry name" value="GSDH"/>
    <property type="match status" value="1"/>
</dbReference>
<dbReference type="PANTHER" id="PTHR19328:SF13">
    <property type="entry name" value="HIPL1 PROTEIN"/>
    <property type="match status" value="1"/>
</dbReference>
<dbReference type="InterPro" id="IPR012938">
    <property type="entry name" value="Glc/Sorbosone_DH"/>
</dbReference>
<evidence type="ECO:0000313" key="2">
    <source>
        <dbReference type="EMBL" id="KKS56437.1"/>
    </source>
</evidence>
<organism evidence="2 3">
    <name type="scientific">Candidatus Magasanikbacteria bacterium GW2011_GWA2_42_32</name>
    <dbReference type="NCBI Taxonomy" id="1619039"/>
    <lineage>
        <taxon>Bacteria</taxon>
        <taxon>Candidatus Magasanikiibacteriota</taxon>
    </lineage>
</organism>